<dbReference type="Pfam" id="PF01471">
    <property type="entry name" value="PG_binding_1"/>
    <property type="match status" value="1"/>
</dbReference>
<reference evidence="3 4" key="1">
    <citation type="submission" date="2015-03" db="EMBL/GenBank/DDBJ databases">
        <title>Draft genome sequence of Elstera litoralis.</title>
        <authorList>
            <person name="Rahalkar M.C."/>
            <person name="Dhakephalkar P.K."/>
            <person name="Pore S.D."/>
            <person name="Arora P."/>
            <person name="Kapse N.G."/>
            <person name="Pandit P.S."/>
        </authorList>
    </citation>
    <scope>NUCLEOTIDE SEQUENCE [LARGE SCALE GENOMIC DNA]</scope>
    <source>
        <strain evidence="3 4">Dia-1</strain>
    </source>
</reference>
<keyword evidence="4" id="KW-1185">Reference proteome</keyword>
<gene>
    <name evidence="3" type="ORF">VZ95_04540</name>
</gene>
<comment type="caution">
    <text evidence="3">The sequence shown here is derived from an EMBL/GenBank/DDBJ whole genome shotgun (WGS) entry which is preliminary data.</text>
</comment>
<evidence type="ECO:0000313" key="3">
    <source>
        <dbReference type="EMBL" id="KJV10494.1"/>
    </source>
</evidence>
<sequence length="78" mass="8169">MSLINTPGAVPGGGQSTGAGMPSVRQLQSVLKARGFDPGAVDGKMGSRTRRAIEEWQNSVGAPATGKMTVDQWQRLQS</sequence>
<feature type="domain" description="Peptidoglycan binding-like" evidence="2">
    <location>
        <begin position="22"/>
        <end position="76"/>
    </location>
</feature>
<dbReference type="EMBL" id="LAJY01000089">
    <property type="protein sequence ID" value="KJV10494.1"/>
    <property type="molecule type" value="Genomic_DNA"/>
</dbReference>
<dbReference type="InterPro" id="IPR036366">
    <property type="entry name" value="PGBDSf"/>
</dbReference>
<dbReference type="Proteomes" id="UP000033774">
    <property type="component" value="Unassembled WGS sequence"/>
</dbReference>
<accession>A0A0F3IY12</accession>
<protein>
    <recommendedName>
        <fullName evidence="2">Peptidoglycan binding-like domain-containing protein</fullName>
    </recommendedName>
</protein>
<proteinExistence type="predicted"/>
<dbReference type="Gene3D" id="1.10.101.10">
    <property type="entry name" value="PGBD-like superfamily/PGBD"/>
    <property type="match status" value="1"/>
</dbReference>
<evidence type="ECO:0000259" key="2">
    <source>
        <dbReference type="Pfam" id="PF01471"/>
    </source>
</evidence>
<name>A0A0F3IY12_9PROT</name>
<organism evidence="3 4">
    <name type="scientific">Elstera litoralis</name>
    <dbReference type="NCBI Taxonomy" id="552518"/>
    <lineage>
        <taxon>Bacteria</taxon>
        <taxon>Pseudomonadati</taxon>
        <taxon>Pseudomonadota</taxon>
        <taxon>Alphaproteobacteria</taxon>
        <taxon>Rhodospirillales</taxon>
        <taxon>Rhodospirillaceae</taxon>
        <taxon>Elstera</taxon>
    </lineage>
</organism>
<dbReference type="SUPFAM" id="SSF47090">
    <property type="entry name" value="PGBD-like"/>
    <property type="match status" value="1"/>
</dbReference>
<evidence type="ECO:0000313" key="4">
    <source>
        <dbReference type="Proteomes" id="UP000033774"/>
    </source>
</evidence>
<dbReference type="InterPro" id="IPR002477">
    <property type="entry name" value="Peptidoglycan-bd-like"/>
</dbReference>
<dbReference type="AlphaFoldDB" id="A0A0F3IY12"/>
<evidence type="ECO:0000256" key="1">
    <source>
        <dbReference type="SAM" id="MobiDB-lite"/>
    </source>
</evidence>
<feature type="region of interest" description="Disordered" evidence="1">
    <location>
        <begin position="1"/>
        <end position="24"/>
    </location>
</feature>
<dbReference type="InterPro" id="IPR036365">
    <property type="entry name" value="PGBD-like_sf"/>
</dbReference>